<evidence type="ECO:0008006" key="4">
    <source>
        <dbReference type="Google" id="ProtNLM"/>
    </source>
</evidence>
<evidence type="ECO:0000313" key="2">
    <source>
        <dbReference type="EMBL" id="QQN51222.1"/>
    </source>
</evidence>
<dbReference type="AlphaFoldDB" id="A0A9X7V8M4"/>
<dbReference type="RefSeq" id="WP_041105091.1">
    <property type="nucleotide sequence ID" value="NZ_CP067013.1"/>
</dbReference>
<protein>
    <recommendedName>
        <fullName evidence="4">CopL family metal-binding regulatory protein</fullName>
    </recommendedName>
</protein>
<keyword evidence="1" id="KW-0732">Signal</keyword>
<feature type="chain" id="PRO_5040728653" description="CopL family metal-binding regulatory protein" evidence="1">
    <location>
        <begin position="24"/>
        <end position="116"/>
    </location>
</feature>
<name>A0A9X7V8M4_9GAMM</name>
<reference evidence="2 3" key="1">
    <citation type="submission" date="2020-12" db="EMBL/GenBank/DDBJ databases">
        <title>FDA dAtabase for Regulatory Grade micrObial Sequences (FDA-ARGOS): Supporting development and validation of Infectious Disease Dx tests.</title>
        <authorList>
            <person name="Sproer C."/>
            <person name="Gronow S."/>
            <person name="Severitt S."/>
            <person name="Schroder I."/>
            <person name="Tallon L."/>
            <person name="Sadzewicz L."/>
            <person name="Zhao X."/>
            <person name="Boylan J."/>
            <person name="Ott S."/>
            <person name="Bowen H."/>
            <person name="Vavikolanu K."/>
            <person name="Mehta A."/>
            <person name="Aluvathingal J."/>
            <person name="Nadendla S."/>
            <person name="Lowell S."/>
            <person name="Myers T."/>
            <person name="Yan Y."/>
            <person name="Sichtig H."/>
        </authorList>
    </citation>
    <scope>NUCLEOTIDE SEQUENCE [LARGE SCALE GENOMIC DNA]</scope>
    <source>
        <strain evidence="2 3">FDAARGOS_1013</strain>
    </source>
</reference>
<evidence type="ECO:0000256" key="1">
    <source>
        <dbReference type="SAM" id="SignalP"/>
    </source>
</evidence>
<sequence length="116" mass="12444">MKSPLRLFLVLLFALALPVNGMAQLLMSAAAPKQQAMHRMHAMHDPGAPQAEAPCQDHQQGHATLCKSGQECKTASILQVVAVKAPLLFPATPQATAYPALIPSHLKDAVWHPPRA</sequence>
<organism evidence="2 3">
    <name type="scientific">Stutzerimonas balearica</name>
    <dbReference type="NCBI Taxonomy" id="74829"/>
    <lineage>
        <taxon>Bacteria</taxon>
        <taxon>Pseudomonadati</taxon>
        <taxon>Pseudomonadota</taxon>
        <taxon>Gammaproteobacteria</taxon>
        <taxon>Pseudomonadales</taxon>
        <taxon>Pseudomonadaceae</taxon>
        <taxon>Stutzerimonas</taxon>
    </lineage>
</organism>
<dbReference type="EMBL" id="CP067013">
    <property type="protein sequence ID" value="QQN51222.1"/>
    <property type="molecule type" value="Genomic_DNA"/>
</dbReference>
<evidence type="ECO:0000313" key="3">
    <source>
        <dbReference type="Proteomes" id="UP000595933"/>
    </source>
</evidence>
<gene>
    <name evidence="2" type="ORF">I6H70_01735</name>
</gene>
<accession>A0A9X7V8M4</accession>
<feature type="signal peptide" evidence="1">
    <location>
        <begin position="1"/>
        <end position="23"/>
    </location>
</feature>
<dbReference type="Proteomes" id="UP000595933">
    <property type="component" value="Chromosome"/>
</dbReference>
<proteinExistence type="predicted"/>